<keyword evidence="2" id="KW-1185">Reference proteome</keyword>
<sequence>MSTTAPAEESTTPTPRGNPFEDFEGHQSTDLTPQRAHYLKKYLIQLQFRRELDAITTTAPNGFSTLSYLGPPFSAPPKNVPPLDLPLLRYVFRQFVVTFPFMAAAPKDFYSEKLQPFVQSLLTKDLSSVSAVEDEDSDHPEHGTRERLLAKLERNMALFVGSATKLVEREEVVRLSQADLNRLEALGKKRQAKMAKQKDVFEVNIVSVRTVTDKGRMRSRIHEEFIIRTRRSRYPDVYVSRRYGDFRTLANELRKLHPEETIRPPPAKDRTMVSAPSAMSPLSPLPSRQQSYWDDSAAPMTPPISPDYSQHSIHSMLAREKNRLTLRSYLHSLLSSANIASSPVLKSFLLSGPTTLSPEEVEDARRREEADRVRDAGRKHFASEIAGRVDSLRDAVRSVKGDMMGKDGLTNIFSIVKSTPDIRQLPANYQAVVEWARISLASKIFQHFVASDDASESFASLKRIHGLMPYFMLKATLKISNPIAMMRSVLDLFMAQPFGGRSLLQKMFTSSLSEEVKILEEQIEAVKDKIDDPVMSAKIRQFAYAPREIQEVYKADASAENLNVFTVILRAQEEPVLNRGQLHRLSRAQHAYRIYLKHRESLEDSDDDDGPQDEDAWLLEDLKVLCQLYSRLRGREQLIALIFEGSTAELLKDMITIFYSPLAQVYRAASIADSLSDLQNFINDLIRTVEQVEEVSQEDPHRTVQAFIDLVQRHEQSFYHFVHKVHSKGQGLFDGLMRWIELFLTVVREGLGEPISLEFILPHMGSERDDVMVEVDQLALYHYKRKLLYENKIRRRFGRAQGQDDDAEEEATQALVDSVVGELGFSGSMQREADEIAAEDTDEDSDDSSSEYESTSDESGSASEDSESTEGSVATGRGPTQTITIPRSGLATPKPMQSSNSTPMVSKPPQPVRQSLDTRPQTPPAIRKRSLSLKSMRSMTFSLGGNQDGSSRKGKDRDIPPVPPLPPLPMTAGYTNPMPRTPTMSTISQRPVPQSSPGTPMKPLPKLPGSPKAVNKGKKAAKPKKIIKPPELKHIPQLLPLFTEMMRPLLLPRKVSQPVAQTPMPNLPSSSATVSLSTS</sequence>
<name>A0ACD3BE11_9AGAR</name>
<accession>A0ACD3BE11</accession>
<proteinExistence type="predicted"/>
<reference evidence="1 2" key="1">
    <citation type="journal article" date="2019" name="Nat. Ecol. Evol.">
        <title>Megaphylogeny resolves global patterns of mushroom evolution.</title>
        <authorList>
            <person name="Varga T."/>
            <person name="Krizsan K."/>
            <person name="Foldi C."/>
            <person name="Dima B."/>
            <person name="Sanchez-Garcia M."/>
            <person name="Sanchez-Ramirez S."/>
            <person name="Szollosi G.J."/>
            <person name="Szarkandi J.G."/>
            <person name="Papp V."/>
            <person name="Albert L."/>
            <person name="Andreopoulos W."/>
            <person name="Angelini C."/>
            <person name="Antonin V."/>
            <person name="Barry K.W."/>
            <person name="Bougher N.L."/>
            <person name="Buchanan P."/>
            <person name="Buyck B."/>
            <person name="Bense V."/>
            <person name="Catcheside P."/>
            <person name="Chovatia M."/>
            <person name="Cooper J."/>
            <person name="Damon W."/>
            <person name="Desjardin D."/>
            <person name="Finy P."/>
            <person name="Geml J."/>
            <person name="Haridas S."/>
            <person name="Hughes K."/>
            <person name="Justo A."/>
            <person name="Karasinski D."/>
            <person name="Kautmanova I."/>
            <person name="Kiss B."/>
            <person name="Kocsube S."/>
            <person name="Kotiranta H."/>
            <person name="LaButti K.M."/>
            <person name="Lechner B.E."/>
            <person name="Liimatainen K."/>
            <person name="Lipzen A."/>
            <person name="Lukacs Z."/>
            <person name="Mihaltcheva S."/>
            <person name="Morgado L.N."/>
            <person name="Niskanen T."/>
            <person name="Noordeloos M.E."/>
            <person name="Ohm R.A."/>
            <person name="Ortiz-Santana B."/>
            <person name="Ovrebo C."/>
            <person name="Racz N."/>
            <person name="Riley R."/>
            <person name="Savchenko A."/>
            <person name="Shiryaev A."/>
            <person name="Soop K."/>
            <person name="Spirin V."/>
            <person name="Szebenyi C."/>
            <person name="Tomsovsky M."/>
            <person name="Tulloss R.E."/>
            <person name="Uehling J."/>
            <person name="Grigoriev I.V."/>
            <person name="Vagvolgyi C."/>
            <person name="Papp T."/>
            <person name="Martin F.M."/>
            <person name="Miettinen O."/>
            <person name="Hibbett D.S."/>
            <person name="Nagy L.G."/>
        </authorList>
    </citation>
    <scope>NUCLEOTIDE SEQUENCE [LARGE SCALE GENOMIC DNA]</scope>
    <source>
        <strain evidence="1 2">NL-1719</strain>
    </source>
</reference>
<protein>
    <submittedName>
        <fullName evidence="1">Uncharacterized protein</fullName>
    </submittedName>
</protein>
<gene>
    <name evidence="1" type="ORF">BDN72DRAFT_831324</name>
</gene>
<dbReference type="EMBL" id="ML208261">
    <property type="protein sequence ID" value="TFK75886.1"/>
    <property type="molecule type" value="Genomic_DNA"/>
</dbReference>
<dbReference type="Proteomes" id="UP000308600">
    <property type="component" value="Unassembled WGS sequence"/>
</dbReference>
<evidence type="ECO:0000313" key="2">
    <source>
        <dbReference type="Proteomes" id="UP000308600"/>
    </source>
</evidence>
<evidence type="ECO:0000313" key="1">
    <source>
        <dbReference type="EMBL" id="TFK75886.1"/>
    </source>
</evidence>
<organism evidence="1 2">
    <name type="scientific">Pluteus cervinus</name>
    <dbReference type="NCBI Taxonomy" id="181527"/>
    <lineage>
        <taxon>Eukaryota</taxon>
        <taxon>Fungi</taxon>
        <taxon>Dikarya</taxon>
        <taxon>Basidiomycota</taxon>
        <taxon>Agaricomycotina</taxon>
        <taxon>Agaricomycetes</taxon>
        <taxon>Agaricomycetidae</taxon>
        <taxon>Agaricales</taxon>
        <taxon>Pluteineae</taxon>
        <taxon>Pluteaceae</taxon>
        <taxon>Pluteus</taxon>
    </lineage>
</organism>